<dbReference type="Proteomes" id="UP000076532">
    <property type="component" value="Unassembled WGS sequence"/>
</dbReference>
<dbReference type="Gene3D" id="3.30.9.10">
    <property type="entry name" value="D-Amino Acid Oxidase, subunit A, domain 2"/>
    <property type="match status" value="1"/>
</dbReference>
<reference evidence="1 2" key="1">
    <citation type="journal article" date="2016" name="Mol. Biol. Evol.">
        <title>Comparative Genomics of Early-Diverging Mushroom-Forming Fungi Provides Insights into the Origins of Lignocellulose Decay Capabilities.</title>
        <authorList>
            <person name="Nagy L.G."/>
            <person name="Riley R."/>
            <person name="Tritt A."/>
            <person name="Adam C."/>
            <person name="Daum C."/>
            <person name="Floudas D."/>
            <person name="Sun H."/>
            <person name="Yadav J.S."/>
            <person name="Pangilinan J."/>
            <person name="Larsson K.H."/>
            <person name="Matsuura K."/>
            <person name="Barry K."/>
            <person name="Labutti K."/>
            <person name="Kuo R."/>
            <person name="Ohm R.A."/>
            <person name="Bhattacharya S.S."/>
            <person name="Shirouzu T."/>
            <person name="Yoshinaga Y."/>
            <person name="Martin F.M."/>
            <person name="Grigoriev I.V."/>
            <person name="Hibbett D.S."/>
        </authorList>
    </citation>
    <scope>NUCLEOTIDE SEQUENCE [LARGE SCALE GENOMIC DNA]</scope>
    <source>
        <strain evidence="1 2">CBS 109695</strain>
    </source>
</reference>
<keyword evidence="2" id="KW-1185">Reference proteome</keyword>
<dbReference type="EMBL" id="KV417492">
    <property type="protein sequence ID" value="KZP30831.1"/>
    <property type="molecule type" value="Genomic_DNA"/>
</dbReference>
<proteinExistence type="predicted"/>
<protein>
    <submittedName>
        <fullName evidence="1">Uncharacterized protein</fullName>
    </submittedName>
</protein>
<evidence type="ECO:0000313" key="1">
    <source>
        <dbReference type="EMBL" id="KZP30831.1"/>
    </source>
</evidence>
<dbReference type="OrthoDB" id="3269685at2759"/>
<dbReference type="AlphaFoldDB" id="A0A166TPC8"/>
<evidence type="ECO:0000313" key="2">
    <source>
        <dbReference type="Proteomes" id="UP000076532"/>
    </source>
</evidence>
<accession>A0A166TPC8</accession>
<organism evidence="1 2">
    <name type="scientific">Athelia psychrophila</name>
    <dbReference type="NCBI Taxonomy" id="1759441"/>
    <lineage>
        <taxon>Eukaryota</taxon>
        <taxon>Fungi</taxon>
        <taxon>Dikarya</taxon>
        <taxon>Basidiomycota</taxon>
        <taxon>Agaricomycotina</taxon>
        <taxon>Agaricomycetes</taxon>
        <taxon>Agaricomycetidae</taxon>
        <taxon>Atheliales</taxon>
        <taxon>Atheliaceae</taxon>
        <taxon>Athelia</taxon>
    </lineage>
</organism>
<sequence length="115" mass="12860">MLIARALAEDPSLKLNDQVFLQDPEMIVTYPAWFQRRALHYNAGFYIFPPNDDNVMKICTHSAGYAHTPSSSSRISTPRTFLTDGTAGLAFKGGYGVLHELIPLDMNDLCPDFNH</sequence>
<name>A0A166TPC8_9AGAM</name>
<gene>
    <name evidence="1" type="ORF">FIBSPDRAFT_945754</name>
</gene>